<sequence length="215" mass="23137">MKDENDNVVENPNEMFIRVSKALAKVEKTYGSKDEEIKKIENLFYQSMSSLEFLPNSPTLMNAGTGAGTLSACFVLPLTDSMEGIMKAAHDAAMVQKFGGGTGFSLSEIRPVGTPIATTHGKACGPIAVLKHLSSVSTLVTQGGKRDGANMAVMDVHHPNIIDFIECKTIEGQIHNFNISVGASDVFMNAVKNGTDYPLLMKKNPAEENSETIEV</sequence>
<dbReference type="GO" id="GO:0005524">
    <property type="term" value="F:ATP binding"/>
    <property type="evidence" value="ECO:0007669"/>
    <property type="project" value="InterPro"/>
</dbReference>
<dbReference type="Pfam" id="PF00317">
    <property type="entry name" value="Ribonuc_red_lgN"/>
    <property type="match status" value="1"/>
</dbReference>
<comment type="cofactor">
    <cofactor evidence="1">
        <name>adenosylcob(III)alamin</name>
        <dbReference type="ChEBI" id="CHEBI:18408"/>
    </cofactor>
</comment>
<protein>
    <recommendedName>
        <fullName evidence="2">ribonucleoside-diphosphate reductase</fullName>
        <ecNumber evidence="2">1.17.4.1</ecNumber>
    </recommendedName>
</protein>
<evidence type="ECO:0000256" key="4">
    <source>
        <dbReference type="ARBA" id="ARBA00023002"/>
    </source>
</evidence>
<evidence type="ECO:0000256" key="2">
    <source>
        <dbReference type="ARBA" id="ARBA00012274"/>
    </source>
</evidence>
<dbReference type="InterPro" id="IPR000788">
    <property type="entry name" value="RNR_lg_C"/>
</dbReference>
<dbReference type="InterPro" id="IPR013509">
    <property type="entry name" value="RNR_lsu_N"/>
</dbReference>
<evidence type="ECO:0000313" key="8">
    <source>
        <dbReference type="EMBL" id="SVB75576.1"/>
    </source>
</evidence>
<proteinExistence type="predicted"/>
<keyword evidence="5" id="KW-0170">Cobalt</keyword>
<dbReference type="InterPro" id="IPR050862">
    <property type="entry name" value="RdRp_reductase_class-2"/>
</dbReference>
<dbReference type="GO" id="GO:0031419">
    <property type="term" value="F:cobalamin binding"/>
    <property type="evidence" value="ECO:0007669"/>
    <property type="project" value="UniProtKB-KW"/>
</dbReference>
<feature type="domain" description="Ribonucleotide reductase large subunit N-terminal" evidence="6">
    <location>
        <begin position="2"/>
        <end position="66"/>
    </location>
</feature>
<feature type="non-terminal residue" evidence="8">
    <location>
        <position position="215"/>
    </location>
</feature>
<feature type="domain" description="Ribonucleotide reductase large subunit C-terminal" evidence="7">
    <location>
        <begin position="71"/>
        <end position="203"/>
    </location>
</feature>
<evidence type="ECO:0000256" key="3">
    <source>
        <dbReference type="ARBA" id="ARBA00022628"/>
    </source>
</evidence>
<dbReference type="SUPFAM" id="SSF48168">
    <property type="entry name" value="R1 subunit of ribonucleotide reductase, N-terminal domain"/>
    <property type="match status" value="1"/>
</dbReference>
<dbReference type="EMBL" id="UINC01056025">
    <property type="protein sequence ID" value="SVB75576.1"/>
    <property type="molecule type" value="Genomic_DNA"/>
</dbReference>
<keyword evidence="3" id="KW-0846">Cobalamin</keyword>
<evidence type="ECO:0000256" key="5">
    <source>
        <dbReference type="ARBA" id="ARBA00023285"/>
    </source>
</evidence>
<reference evidence="8" key="1">
    <citation type="submission" date="2018-05" db="EMBL/GenBank/DDBJ databases">
        <authorList>
            <person name="Lanie J.A."/>
            <person name="Ng W.-L."/>
            <person name="Kazmierczak K.M."/>
            <person name="Andrzejewski T.M."/>
            <person name="Davidsen T.M."/>
            <person name="Wayne K.J."/>
            <person name="Tettelin H."/>
            <person name="Glass J.I."/>
            <person name="Rusch D."/>
            <person name="Podicherti R."/>
            <person name="Tsui H.-C.T."/>
            <person name="Winkler M.E."/>
        </authorList>
    </citation>
    <scope>NUCLEOTIDE SEQUENCE</scope>
</reference>
<organism evidence="8">
    <name type="scientific">marine metagenome</name>
    <dbReference type="NCBI Taxonomy" id="408172"/>
    <lineage>
        <taxon>unclassified sequences</taxon>
        <taxon>metagenomes</taxon>
        <taxon>ecological metagenomes</taxon>
    </lineage>
</organism>
<dbReference type="Pfam" id="PF02867">
    <property type="entry name" value="Ribonuc_red_lgC"/>
    <property type="match status" value="1"/>
</dbReference>
<accession>A0A382GK90</accession>
<dbReference type="PANTHER" id="PTHR43371">
    <property type="entry name" value="VITAMIN B12-DEPENDENT RIBONUCLEOTIDE REDUCTASE"/>
    <property type="match status" value="1"/>
</dbReference>
<dbReference type="InterPro" id="IPR008926">
    <property type="entry name" value="RNR_R1-su_N"/>
</dbReference>
<dbReference type="EC" id="1.17.4.1" evidence="2"/>
<dbReference type="PANTHER" id="PTHR43371:SF1">
    <property type="entry name" value="RIBONUCLEOSIDE-DIPHOSPHATE REDUCTASE"/>
    <property type="match status" value="1"/>
</dbReference>
<dbReference type="AlphaFoldDB" id="A0A382GK90"/>
<name>A0A382GK90_9ZZZZ</name>
<evidence type="ECO:0000259" key="7">
    <source>
        <dbReference type="Pfam" id="PF02867"/>
    </source>
</evidence>
<evidence type="ECO:0000259" key="6">
    <source>
        <dbReference type="Pfam" id="PF00317"/>
    </source>
</evidence>
<dbReference type="Gene3D" id="3.20.70.20">
    <property type="match status" value="1"/>
</dbReference>
<dbReference type="GO" id="GO:0004748">
    <property type="term" value="F:ribonucleoside-diphosphate reductase activity, thioredoxin disulfide as acceptor"/>
    <property type="evidence" value="ECO:0007669"/>
    <property type="project" value="UniProtKB-EC"/>
</dbReference>
<dbReference type="SUPFAM" id="SSF51998">
    <property type="entry name" value="PFL-like glycyl radical enzymes"/>
    <property type="match status" value="1"/>
</dbReference>
<evidence type="ECO:0000256" key="1">
    <source>
        <dbReference type="ARBA" id="ARBA00001922"/>
    </source>
</evidence>
<dbReference type="GO" id="GO:0009263">
    <property type="term" value="P:deoxyribonucleotide biosynthetic process"/>
    <property type="evidence" value="ECO:0007669"/>
    <property type="project" value="InterPro"/>
</dbReference>
<gene>
    <name evidence="8" type="ORF">METZ01_LOCUS228430</name>
</gene>
<dbReference type="UniPathway" id="UPA00326"/>
<keyword evidence="4" id="KW-0560">Oxidoreductase</keyword>